<gene>
    <name evidence="1" type="ORF">CSAL01_13610</name>
</gene>
<accession>A0A135UKD3</accession>
<protein>
    <submittedName>
        <fullName evidence="1">Uncharacterized protein</fullName>
    </submittedName>
</protein>
<evidence type="ECO:0000313" key="1">
    <source>
        <dbReference type="EMBL" id="KXH60848.1"/>
    </source>
</evidence>
<dbReference type="EMBL" id="JFFI01001348">
    <property type="protein sequence ID" value="KXH60848.1"/>
    <property type="molecule type" value="Genomic_DNA"/>
</dbReference>
<evidence type="ECO:0000313" key="2">
    <source>
        <dbReference type="Proteomes" id="UP000070121"/>
    </source>
</evidence>
<reference evidence="1 2" key="1">
    <citation type="submission" date="2014-02" db="EMBL/GenBank/DDBJ databases">
        <title>The genome sequence of Colletotrichum salicis CBS 607.94.</title>
        <authorList>
            <person name="Baroncelli R."/>
            <person name="Thon M.R."/>
        </authorList>
    </citation>
    <scope>NUCLEOTIDE SEQUENCE [LARGE SCALE GENOMIC DNA]</scope>
    <source>
        <strain evidence="1 2">CBS 607.94</strain>
    </source>
</reference>
<dbReference type="Proteomes" id="UP000070121">
    <property type="component" value="Unassembled WGS sequence"/>
</dbReference>
<dbReference type="AlphaFoldDB" id="A0A135UKD3"/>
<comment type="caution">
    <text evidence="1">The sequence shown here is derived from an EMBL/GenBank/DDBJ whole genome shotgun (WGS) entry which is preliminary data.</text>
</comment>
<dbReference type="OrthoDB" id="9439903at2759"/>
<keyword evidence="2" id="KW-1185">Reference proteome</keyword>
<organism evidence="1 2">
    <name type="scientific">Colletotrichum salicis</name>
    <dbReference type="NCBI Taxonomy" id="1209931"/>
    <lineage>
        <taxon>Eukaryota</taxon>
        <taxon>Fungi</taxon>
        <taxon>Dikarya</taxon>
        <taxon>Ascomycota</taxon>
        <taxon>Pezizomycotina</taxon>
        <taxon>Sordariomycetes</taxon>
        <taxon>Hypocreomycetidae</taxon>
        <taxon>Glomerellales</taxon>
        <taxon>Glomerellaceae</taxon>
        <taxon>Colletotrichum</taxon>
        <taxon>Colletotrichum acutatum species complex</taxon>
    </lineage>
</organism>
<dbReference type="STRING" id="1209931.A0A135UKD3"/>
<feature type="non-terminal residue" evidence="1">
    <location>
        <position position="1"/>
    </location>
</feature>
<proteinExistence type="predicted"/>
<name>A0A135UKD3_9PEZI</name>
<sequence length="143" mass="15654">RLEVELDFQSDNPSDSPIIDRAGLRLHSAENVGESLGIYTRVHVDFPVHHTSEFRIMDAYPGLLVAMCCVGACHNSCSPDHLSDVVSFLKSALTRDIVSRADLVLKQQGSSARADTSSPVQRDIEESQALILLQLIAISQNKP</sequence>